<dbReference type="EMBL" id="WNYA01000002">
    <property type="protein sequence ID" value="KAG8587224.1"/>
    <property type="molecule type" value="Genomic_DNA"/>
</dbReference>
<dbReference type="PANTHER" id="PTHR14002">
    <property type="entry name" value="ENDOGLIN/TGF-BETA RECEPTOR TYPE III"/>
    <property type="match status" value="1"/>
</dbReference>
<feature type="signal peptide" evidence="4">
    <location>
        <begin position="1"/>
        <end position="27"/>
    </location>
</feature>
<proteinExistence type="predicted"/>
<evidence type="ECO:0000256" key="3">
    <source>
        <dbReference type="SAM" id="Phobius"/>
    </source>
</evidence>
<evidence type="ECO:0000313" key="6">
    <source>
        <dbReference type="EMBL" id="KAG8587224.1"/>
    </source>
</evidence>
<evidence type="ECO:0000256" key="2">
    <source>
        <dbReference type="ARBA" id="ARBA00023157"/>
    </source>
</evidence>
<dbReference type="PANTHER" id="PTHR14002:SF21">
    <property type="entry name" value="SI:CH211-103F14.3-RELATED"/>
    <property type="match status" value="1"/>
</dbReference>
<feature type="transmembrane region" description="Helical" evidence="3">
    <location>
        <begin position="371"/>
        <end position="398"/>
    </location>
</feature>
<dbReference type="AlphaFoldDB" id="A0AAV7CQ79"/>
<keyword evidence="2" id="KW-1015">Disulfide bond</keyword>
<feature type="domain" description="ZP" evidence="5">
    <location>
        <begin position="48"/>
        <end position="326"/>
    </location>
</feature>
<keyword evidence="1 4" id="KW-0732">Signal</keyword>
<evidence type="ECO:0000256" key="1">
    <source>
        <dbReference type="ARBA" id="ARBA00022729"/>
    </source>
</evidence>
<protein>
    <recommendedName>
        <fullName evidence="5">ZP domain-containing protein</fullName>
    </recommendedName>
</protein>
<keyword evidence="3" id="KW-1133">Transmembrane helix</keyword>
<sequence>MDFSLTRGSKQSFAYTLLFFFIHGHQCITINDCGDTLRTPDYNDISVTCGPQEIQLYIYLCPVYYAGYNETQLYMNEIFSNPSCQGTIDLSGTVPMLKFVFSINDTLTCGSSFQITSAPGDGIFSSFSSIQTANISGIIKSKDPTVGVITRSPELKYLYSCSYPLEYLINNTRLDVAGNNIAINTNNGSFISTLSMQLFLDGEYGRPLIIPPTGIKINTTVYVEVRATNLTDKFNILLDRCYASVSPYPTNSTYYDLFVGCTKDRFTFITVNGDTQVARFYFTAFRFLEQFGQPVSTFYLHCITRLCETTACNNFKPVCSRRKRNARASSDSSGSLSDPATITSPGIMTTIDNEQMTSPISSNSNKDSQEIVSTAVGLGITVGFLALLCTLMGGIAFLMHRRLQRSRYPEKNNFH</sequence>
<accession>A0AAV7CQ79</accession>
<dbReference type="SMART" id="SM00241">
    <property type="entry name" value="ZP"/>
    <property type="match status" value="1"/>
</dbReference>
<dbReference type="PROSITE" id="PS51034">
    <property type="entry name" value="ZP_2"/>
    <property type="match status" value="1"/>
</dbReference>
<dbReference type="InterPro" id="IPR055355">
    <property type="entry name" value="ZP-C"/>
</dbReference>
<comment type="caution">
    <text evidence="6">The sequence shown here is derived from an EMBL/GenBank/DDBJ whole genome shotgun (WGS) entry which is preliminary data.</text>
</comment>
<dbReference type="Pfam" id="PF00100">
    <property type="entry name" value="Zona_pellucida"/>
    <property type="match status" value="1"/>
</dbReference>
<evidence type="ECO:0000313" key="7">
    <source>
        <dbReference type="Proteomes" id="UP000824782"/>
    </source>
</evidence>
<gene>
    <name evidence="6" type="ORF">GDO81_005603</name>
</gene>
<feature type="chain" id="PRO_5043440055" description="ZP domain-containing protein" evidence="4">
    <location>
        <begin position="28"/>
        <end position="415"/>
    </location>
</feature>
<dbReference type="Gene3D" id="2.60.40.4100">
    <property type="entry name" value="Zona pellucida, ZP-C domain"/>
    <property type="match status" value="1"/>
</dbReference>
<evidence type="ECO:0000256" key="4">
    <source>
        <dbReference type="SAM" id="SignalP"/>
    </source>
</evidence>
<evidence type="ECO:0000259" key="5">
    <source>
        <dbReference type="PROSITE" id="PS51034"/>
    </source>
</evidence>
<name>A0AAV7CQ79_ENGPU</name>
<keyword evidence="3" id="KW-0472">Membrane</keyword>
<dbReference type="Proteomes" id="UP000824782">
    <property type="component" value="Unassembled WGS sequence"/>
</dbReference>
<keyword evidence="3" id="KW-0812">Transmembrane</keyword>
<dbReference type="InterPro" id="IPR001507">
    <property type="entry name" value="ZP_dom"/>
</dbReference>
<organism evidence="6 7">
    <name type="scientific">Engystomops pustulosus</name>
    <name type="common">Tungara frog</name>
    <name type="synonym">Physalaemus pustulosus</name>
    <dbReference type="NCBI Taxonomy" id="76066"/>
    <lineage>
        <taxon>Eukaryota</taxon>
        <taxon>Metazoa</taxon>
        <taxon>Chordata</taxon>
        <taxon>Craniata</taxon>
        <taxon>Vertebrata</taxon>
        <taxon>Euteleostomi</taxon>
        <taxon>Amphibia</taxon>
        <taxon>Batrachia</taxon>
        <taxon>Anura</taxon>
        <taxon>Neobatrachia</taxon>
        <taxon>Hyloidea</taxon>
        <taxon>Leptodactylidae</taxon>
        <taxon>Leiuperinae</taxon>
        <taxon>Engystomops</taxon>
    </lineage>
</organism>
<dbReference type="InterPro" id="IPR042235">
    <property type="entry name" value="ZP-C_dom"/>
</dbReference>
<reference evidence="6" key="1">
    <citation type="thesis" date="2020" institute="ProQuest LLC" country="789 East Eisenhower Parkway, Ann Arbor, MI, USA">
        <title>Comparative Genomics and Chromosome Evolution.</title>
        <authorList>
            <person name="Mudd A.B."/>
        </authorList>
    </citation>
    <scope>NUCLEOTIDE SEQUENCE</scope>
    <source>
        <strain evidence="6">237g6f4</strain>
        <tissue evidence="6">Blood</tissue>
    </source>
</reference>
<keyword evidence="7" id="KW-1185">Reference proteome</keyword>